<dbReference type="Pfam" id="PF05097">
    <property type="entry name" value="DUF688"/>
    <property type="match status" value="1"/>
</dbReference>
<comment type="caution">
    <text evidence="1">The sequence shown here is derived from an EMBL/GenBank/DDBJ whole genome shotgun (WGS) entry which is preliminary data.</text>
</comment>
<reference evidence="1 2" key="1">
    <citation type="submission" date="2024-01" db="EMBL/GenBank/DDBJ databases">
        <title>The genomes of 5 underutilized Papilionoideae crops provide insights into root nodulation and disease resistanc.</title>
        <authorList>
            <person name="Jiang F."/>
        </authorList>
    </citation>
    <scope>NUCLEOTIDE SEQUENCE [LARGE SCALE GENOMIC DNA]</scope>
    <source>
        <strain evidence="1">JINMINGXINNONG_FW02</strain>
        <tissue evidence="1">Leaves</tissue>
    </source>
</reference>
<name>A0AAN9QYY9_PHACN</name>
<protein>
    <submittedName>
        <fullName evidence="1">Uncharacterized protein</fullName>
    </submittedName>
</protein>
<keyword evidence="2" id="KW-1185">Reference proteome</keyword>
<accession>A0AAN9QYY9</accession>
<dbReference type="Proteomes" id="UP001374584">
    <property type="component" value="Unassembled WGS sequence"/>
</dbReference>
<sequence length="148" mass="17350">MDQPITHSPARVPFSWERKPGIPKVTVAESFQREHKFVHKLQLPPPYTSFQSNYDHAFQVPLPPCTFQPHYKGPIRMQDHDPFLEAYKRCTKSRKSVERNKKIKTSMETRLRNSMSFISWKHSCVVRDDPFVRISNISSESLSCSQKM</sequence>
<organism evidence="1 2">
    <name type="scientific">Phaseolus coccineus</name>
    <name type="common">Scarlet runner bean</name>
    <name type="synonym">Phaseolus multiflorus</name>
    <dbReference type="NCBI Taxonomy" id="3886"/>
    <lineage>
        <taxon>Eukaryota</taxon>
        <taxon>Viridiplantae</taxon>
        <taxon>Streptophyta</taxon>
        <taxon>Embryophyta</taxon>
        <taxon>Tracheophyta</taxon>
        <taxon>Spermatophyta</taxon>
        <taxon>Magnoliopsida</taxon>
        <taxon>eudicotyledons</taxon>
        <taxon>Gunneridae</taxon>
        <taxon>Pentapetalae</taxon>
        <taxon>rosids</taxon>
        <taxon>fabids</taxon>
        <taxon>Fabales</taxon>
        <taxon>Fabaceae</taxon>
        <taxon>Papilionoideae</taxon>
        <taxon>50 kb inversion clade</taxon>
        <taxon>NPAAA clade</taxon>
        <taxon>indigoferoid/millettioid clade</taxon>
        <taxon>Phaseoleae</taxon>
        <taxon>Phaseolus</taxon>
    </lineage>
</organism>
<dbReference type="PANTHER" id="PTHR33696:SF3">
    <property type="entry name" value="FLZ-TYPE DOMAIN-CONTAINING PROTEIN"/>
    <property type="match status" value="1"/>
</dbReference>
<dbReference type="PANTHER" id="PTHR33696">
    <property type="entry name" value="T22J18.15-RELATED"/>
    <property type="match status" value="1"/>
</dbReference>
<proteinExistence type="predicted"/>
<dbReference type="AlphaFoldDB" id="A0AAN9QYY9"/>
<dbReference type="EMBL" id="JAYMYR010000007">
    <property type="protein sequence ID" value="KAK7352504.1"/>
    <property type="molecule type" value="Genomic_DNA"/>
</dbReference>
<dbReference type="InterPro" id="IPR007789">
    <property type="entry name" value="DUF688"/>
</dbReference>
<evidence type="ECO:0000313" key="1">
    <source>
        <dbReference type="EMBL" id="KAK7352504.1"/>
    </source>
</evidence>
<evidence type="ECO:0000313" key="2">
    <source>
        <dbReference type="Proteomes" id="UP001374584"/>
    </source>
</evidence>
<gene>
    <name evidence="1" type="ORF">VNO80_17926</name>
</gene>